<reference evidence="2" key="1">
    <citation type="submission" date="2016-10" db="EMBL/GenBank/DDBJ databases">
        <authorList>
            <person name="Varghese N."/>
            <person name="Submissions S."/>
        </authorList>
    </citation>
    <scope>NUCLEOTIDE SEQUENCE [LARGE SCALE GENOMIC DNA]</scope>
    <source>
        <strain evidence="2">DSM 18579</strain>
    </source>
</reference>
<dbReference type="STRING" id="1123402.SAMN02583745_02554"/>
<organism evidence="1 2">
    <name type="scientific">Thorsellia anophelis DSM 18579</name>
    <dbReference type="NCBI Taxonomy" id="1123402"/>
    <lineage>
        <taxon>Bacteria</taxon>
        <taxon>Pseudomonadati</taxon>
        <taxon>Pseudomonadota</taxon>
        <taxon>Gammaproteobacteria</taxon>
        <taxon>Enterobacterales</taxon>
        <taxon>Thorselliaceae</taxon>
        <taxon>Thorsellia</taxon>
    </lineage>
</organism>
<dbReference type="SUPFAM" id="SSF52172">
    <property type="entry name" value="CheY-like"/>
    <property type="match status" value="1"/>
</dbReference>
<dbReference type="InterPro" id="IPR011006">
    <property type="entry name" value="CheY-like_superfamily"/>
</dbReference>
<dbReference type="EMBL" id="FOHV01000033">
    <property type="protein sequence ID" value="SET50225.1"/>
    <property type="molecule type" value="Genomic_DNA"/>
</dbReference>
<evidence type="ECO:0000313" key="2">
    <source>
        <dbReference type="Proteomes" id="UP000242642"/>
    </source>
</evidence>
<name>A0A1I0EXM7_9GAMM</name>
<dbReference type="RefSeq" id="WP_177168672.1">
    <property type="nucleotide sequence ID" value="NZ_FOHV01000033.1"/>
</dbReference>
<dbReference type="Proteomes" id="UP000242642">
    <property type="component" value="Unassembled WGS sequence"/>
</dbReference>
<accession>A0A1I0EXM7</accession>
<protein>
    <submittedName>
        <fullName evidence="1">Two-component system, OmpR family, response regulator BasR</fullName>
    </submittedName>
</protein>
<gene>
    <name evidence="1" type="ORF">SAMN02583745_02554</name>
</gene>
<keyword evidence="2" id="KW-1185">Reference proteome</keyword>
<dbReference type="Gene3D" id="3.40.50.2300">
    <property type="match status" value="1"/>
</dbReference>
<proteinExistence type="predicted"/>
<evidence type="ECO:0000313" key="1">
    <source>
        <dbReference type="EMBL" id="SET50225.1"/>
    </source>
</evidence>
<sequence>MKILLVEDDKLLNEGVLLALNTEGYACDAVTTLEQMHQYLKETLYSSYIPLFKK</sequence>
<dbReference type="AlphaFoldDB" id="A0A1I0EXM7"/>